<dbReference type="PROSITE" id="PS50977">
    <property type="entry name" value="HTH_TETR_2"/>
    <property type="match status" value="1"/>
</dbReference>
<dbReference type="SUPFAM" id="SSF48498">
    <property type="entry name" value="Tetracyclin repressor-like, C-terminal domain"/>
    <property type="match status" value="1"/>
</dbReference>
<evidence type="ECO:0000256" key="2">
    <source>
        <dbReference type="PROSITE-ProRule" id="PRU00335"/>
    </source>
</evidence>
<evidence type="ECO:0000259" key="3">
    <source>
        <dbReference type="PROSITE" id="PS50977"/>
    </source>
</evidence>
<dbReference type="SUPFAM" id="SSF46689">
    <property type="entry name" value="Homeodomain-like"/>
    <property type="match status" value="1"/>
</dbReference>
<dbReference type="Gene3D" id="1.10.357.10">
    <property type="entry name" value="Tetracycline Repressor, domain 2"/>
    <property type="match status" value="1"/>
</dbReference>
<feature type="domain" description="HTH tetR-type" evidence="3">
    <location>
        <begin position="17"/>
        <end position="77"/>
    </location>
</feature>
<keyword evidence="1 2" id="KW-0238">DNA-binding</keyword>
<dbReference type="Pfam" id="PF17940">
    <property type="entry name" value="TetR_C_31"/>
    <property type="match status" value="1"/>
</dbReference>
<dbReference type="PANTHER" id="PTHR30055:SF209">
    <property type="entry name" value="POSSIBLE TRANSCRIPTIONAL REGULATORY PROTEIN (PROBABLY TETR-FAMILY)"/>
    <property type="match status" value="1"/>
</dbReference>
<dbReference type="EMBL" id="BOMM01000050">
    <property type="protein sequence ID" value="GIE13772.1"/>
    <property type="molecule type" value="Genomic_DNA"/>
</dbReference>
<dbReference type="GO" id="GO:0000976">
    <property type="term" value="F:transcription cis-regulatory region binding"/>
    <property type="evidence" value="ECO:0007669"/>
    <property type="project" value="TreeGrafter"/>
</dbReference>
<dbReference type="InterPro" id="IPR041583">
    <property type="entry name" value="TetR_C_31"/>
</dbReference>
<keyword evidence="5" id="KW-1185">Reference proteome</keyword>
<organism evidence="4 5">
    <name type="scientific">Paractinoplanes ferrugineus</name>
    <dbReference type="NCBI Taxonomy" id="113564"/>
    <lineage>
        <taxon>Bacteria</taxon>
        <taxon>Bacillati</taxon>
        <taxon>Actinomycetota</taxon>
        <taxon>Actinomycetes</taxon>
        <taxon>Micromonosporales</taxon>
        <taxon>Micromonosporaceae</taxon>
        <taxon>Paractinoplanes</taxon>
    </lineage>
</organism>
<evidence type="ECO:0000313" key="5">
    <source>
        <dbReference type="Proteomes" id="UP000598174"/>
    </source>
</evidence>
<evidence type="ECO:0000313" key="4">
    <source>
        <dbReference type="EMBL" id="GIE13772.1"/>
    </source>
</evidence>
<proteinExistence type="predicted"/>
<gene>
    <name evidence="4" type="ORF">Afe05nite_56120</name>
</gene>
<feature type="DNA-binding region" description="H-T-H motif" evidence="2">
    <location>
        <begin position="40"/>
        <end position="59"/>
    </location>
</feature>
<dbReference type="InterPro" id="IPR050109">
    <property type="entry name" value="HTH-type_TetR-like_transc_reg"/>
</dbReference>
<dbReference type="RefSeq" id="WP_203820208.1">
    <property type="nucleotide sequence ID" value="NZ_BAAABP010000002.1"/>
</dbReference>
<dbReference type="InterPro" id="IPR036271">
    <property type="entry name" value="Tet_transcr_reg_TetR-rel_C_sf"/>
</dbReference>
<dbReference type="PANTHER" id="PTHR30055">
    <property type="entry name" value="HTH-TYPE TRANSCRIPTIONAL REGULATOR RUTR"/>
    <property type="match status" value="1"/>
</dbReference>
<dbReference type="InterPro" id="IPR001647">
    <property type="entry name" value="HTH_TetR"/>
</dbReference>
<dbReference type="AlphaFoldDB" id="A0A919MMZ6"/>
<protein>
    <recommendedName>
        <fullName evidence="3">HTH tetR-type domain-containing protein</fullName>
    </recommendedName>
</protein>
<dbReference type="Proteomes" id="UP000598174">
    <property type="component" value="Unassembled WGS sequence"/>
</dbReference>
<name>A0A919MMZ6_9ACTN</name>
<accession>A0A919MMZ6</accession>
<dbReference type="GO" id="GO:0003700">
    <property type="term" value="F:DNA-binding transcription factor activity"/>
    <property type="evidence" value="ECO:0007669"/>
    <property type="project" value="TreeGrafter"/>
</dbReference>
<dbReference type="InterPro" id="IPR009057">
    <property type="entry name" value="Homeodomain-like_sf"/>
</dbReference>
<comment type="caution">
    <text evidence="4">The sequence shown here is derived from an EMBL/GenBank/DDBJ whole genome shotgun (WGS) entry which is preliminary data.</text>
</comment>
<sequence>MSTPPRAPVGTGDDVKAGVRDRLLEAAIHIAGTEGHDRVTYRSVAALAGTSHSLVRFYFGTREAMLTQAFERAARRDAAEAHLLSDDLRTFGSTLVETIMGAPARQLLQYEFLLRTARGDGPVEPVAELYDHYIAQVGGTLANVGIDDPDDTLATLVFAALDGLVLQHLVYGSAARTEQALAKLRVILEASRAGK</sequence>
<evidence type="ECO:0000256" key="1">
    <source>
        <dbReference type="ARBA" id="ARBA00023125"/>
    </source>
</evidence>
<reference evidence="4" key="1">
    <citation type="submission" date="2021-01" db="EMBL/GenBank/DDBJ databases">
        <title>Whole genome shotgun sequence of Actinoplanes ferrugineus NBRC 15555.</title>
        <authorList>
            <person name="Komaki H."/>
            <person name="Tamura T."/>
        </authorList>
    </citation>
    <scope>NUCLEOTIDE SEQUENCE</scope>
    <source>
        <strain evidence="4">NBRC 15555</strain>
    </source>
</reference>